<dbReference type="SUPFAM" id="SSF54001">
    <property type="entry name" value="Cysteine proteinases"/>
    <property type="match status" value="1"/>
</dbReference>
<dbReference type="Pfam" id="PF00112">
    <property type="entry name" value="Peptidase_C1"/>
    <property type="match status" value="1"/>
</dbReference>
<dbReference type="Gene3D" id="3.90.70.10">
    <property type="entry name" value="Cysteine proteinases"/>
    <property type="match status" value="1"/>
</dbReference>
<dbReference type="STRING" id="1802338.A2541_00535"/>
<accession>A0A1G2PFR6</accession>
<evidence type="ECO:0000313" key="3">
    <source>
        <dbReference type="Proteomes" id="UP000176965"/>
    </source>
</evidence>
<reference evidence="2 3" key="1">
    <citation type="journal article" date="2016" name="Nat. Commun.">
        <title>Thousands of microbial genomes shed light on interconnected biogeochemical processes in an aquifer system.</title>
        <authorList>
            <person name="Anantharaman K."/>
            <person name="Brown C.T."/>
            <person name="Hug L.A."/>
            <person name="Sharon I."/>
            <person name="Castelle C.J."/>
            <person name="Probst A.J."/>
            <person name="Thomas B.C."/>
            <person name="Singh A."/>
            <person name="Wilkins M.J."/>
            <person name="Karaoz U."/>
            <person name="Brodie E.L."/>
            <person name="Williams K.H."/>
            <person name="Hubbard S.S."/>
            <person name="Banfield J.F."/>
        </authorList>
    </citation>
    <scope>NUCLEOTIDE SEQUENCE [LARGE SCALE GENOMIC DNA]</scope>
</reference>
<evidence type="ECO:0000313" key="2">
    <source>
        <dbReference type="EMBL" id="OHA46442.1"/>
    </source>
</evidence>
<dbReference type="AlphaFoldDB" id="A0A1G2PFR6"/>
<proteinExistence type="predicted"/>
<sequence length="106" mass="12100">MKKEHAGIENCINALKYSPLVLSFMLFPSTRTAQKGLIPIPKPYEKGLGFHSVCVHGYSREKRCFNFLNSWGREWGDNGNGYLPFEYFELNLIGEIMILNVSIKGK</sequence>
<dbReference type="GO" id="GO:0006508">
    <property type="term" value="P:proteolysis"/>
    <property type="evidence" value="ECO:0007669"/>
    <property type="project" value="InterPro"/>
</dbReference>
<dbReference type="InterPro" id="IPR000668">
    <property type="entry name" value="Peptidase_C1A_C"/>
</dbReference>
<protein>
    <recommendedName>
        <fullName evidence="1">Peptidase C1A papain C-terminal domain-containing protein</fullName>
    </recommendedName>
</protein>
<dbReference type="Proteomes" id="UP000176965">
    <property type="component" value="Unassembled WGS sequence"/>
</dbReference>
<dbReference type="EMBL" id="MHSQ01000030">
    <property type="protein sequence ID" value="OHA46442.1"/>
    <property type="molecule type" value="Genomic_DNA"/>
</dbReference>
<feature type="domain" description="Peptidase C1A papain C-terminal" evidence="1">
    <location>
        <begin position="43"/>
        <end position="79"/>
    </location>
</feature>
<dbReference type="GO" id="GO:0008234">
    <property type="term" value="F:cysteine-type peptidase activity"/>
    <property type="evidence" value="ECO:0007669"/>
    <property type="project" value="InterPro"/>
</dbReference>
<dbReference type="InterPro" id="IPR038765">
    <property type="entry name" value="Papain-like_cys_pep_sf"/>
</dbReference>
<comment type="caution">
    <text evidence="2">The sequence shown here is derived from an EMBL/GenBank/DDBJ whole genome shotgun (WGS) entry which is preliminary data.</text>
</comment>
<gene>
    <name evidence="2" type="ORF">A2541_00535</name>
</gene>
<name>A0A1G2PFR6_9BACT</name>
<evidence type="ECO:0000259" key="1">
    <source>
        <dbReference type="Pfam" id="PF00112"/>
    </source>
</evidence>
<organism evidence="2 3">
    <name type="scientific">Candidatus Taylorbacteria bacterium RIFOXYD2_FULL_36_9</name>
    <dbReference type="NCBI Taxonomy" id="1802338"/>
    <lineage>
        <taxon>Bacteria</taxon>
        <taxon>Candidatus Tayloriibacteriota</taxon>
    </lineage>
</organism>